<keyword evidence="4" id="KW-0479">Metal-binding</keyword>
<dbReference type="Pfam" id="PF00246">
    <property type="entry name" value="Peptidase_M14"/>
    <property type="match status" value="1"/>
</dbReference>
<evidence type="ECO:0000313" key="10">
    <source>
        <dbReference type="Proteomes" id="UP000007875"/>
    </source>
</evidence>
<evidence type="ECO:0000256" key="5">
    <source>
        <dbReference type="ARBA" id="ARBA00022833"/>
    </source>
</evidence>
<dbReference type="GeneTree" id="ENSGT00940000157158"/>
<dbReference type="PANTHER" id="PTHR11532:SF62">
    <property type="entry name" value="CARBOXYPEPTIDASE D"/>
    <property type="match status" value="1"/>
</dbReference>
<proteinExistence type="inferred from homology"/>
<dbReference type="InParanoid" id="H2YXM2"/>
<evidence type="ECO:0000256" key="6">
    <source>
        <dbReference type="ARBA" id="ARBA00023049"/>
    </source>
</evidence>
<feature type="domain" description="Peptidase M14" evidence="8">
    <location>
        <begin position="1"/>
        <end position="125"/>
    </location>
</feature>
<organism evidence="9 10">
    <name type="scientific">Ciona savignyi</name>
    <name type="common">Pacific transparent sea squirt</name>
    <dbReference type="NCBI Taxonomy" id="51511"/>
    <lineage>
        <taxon>Eukaryota</taxon>
        <taxon>Metazoa</taxon>
        <taxon>Chordata</taxon>
        <taxon>Tunicata</taxon>
        <taxon>Ascidiacea</taxon>
        <taxon>Phlebobranchia</taxon>
        <taxon>Cionidae</taxon>
        <taxon>Ciona</taxon>
    </lineage>
</organism>
<evidence type="ECO:0000259" key="8">
    <source>
        <dbReference type="PROSITE" id="PS52035"/>
    </source>
</evidence>
<evidence type="ECO:0000256" key="4">
    <source>
        <dbReference type="ARBA" id="ARBA00022723"/>
    </source>
</evidence>
<evidence type="ECO:0000256" key="2">
    <source>
        <dbReference type="ARBA" id="ARBA00005988"/>
    </source>
</evidence>
<dbReference type="InterPro" id="IPR000834">
    <property type="entry name" value="Peptidase_M14"/>
</dbReference>
<comment type="similarity">
    <text evidence="2 7">Belongs to the peptidase M14 family.</text>
</comment>
<dbReference type="OMA" id="NTCCVES"/>
<dbReference type="InterPro" id="IPR057247">
    <property type="entry name" value="CARBOXYPEPT_ZN_2"/>
</dbReference>
<dbReference type="Proteomes" id="UP000007875">
    <property type="component" value="Unassembled WGS sequence"/>
</dbReference>
<sequence>MSVPFVLSANLHGGDLVANYPFDATCDGTQRHYQGSPDDAIFRQLSAAYSNGNLQMAGTRGCSKEDGFYHGTTNGAAWYSIRGGMQDFNYLASNCFEITIEMGCVKFPPPVTLPLYWALNKNAMF</sequence>
<dbReference type="HOGENOM" id="CLU_006722_3_2_1"/>
<name>H2YXM2_CIOSA</name>
<keyword evidence="6" id="KW-0482">Metalloprotease</keyword>
<dbReference type="Gene3D" id="3.40.630.10">
    <property type="entry name" value="Zn peptidases"/>
    <property type="match status" value="1"/>
</dbReference>
<dbReference type="InterPro" id="IPR050753">
    <property type="entry name" value="Peptidase_M14_domain"/>
</dbReference>
<keyword evidence="3" id="KW-0121">Carboxypeptidase</keyword>
<evidence type="ECO:0000256" key="1">
    <source>
        <dbReference type="ARBA" id="ARBA00001947"/>
    </source>
</evidence>
<keyword evidence="5" id="KW-0862">Zinc</keyword>
<evidence type="ECO:0000256" key="7">
    <source>
        <dbReference type="PROSITE-ProRule" id="PRU01379"/>
    </source>
</evidence>
<keyword evidence="10" id="KW-1185">Reference proteome</keyword>
<keyword evidence="6" id="KW-0645">Protease</keyword>
<dbReference type="SUPFAM" id="SSF53187">
    <property type="entry name" value="Zn-dependent exopeptidases"/>
    <property type="match status" value="1"/>
</dbReference>
<accession>H2YXM2</accession>
<dbReference type="GO" id="GO:0016485">
    <property type="term" value="P:protein processing"/>
    <property type="evidence" value="ECO:0007669"/>
    <property type="project" value="TreeGrafter"/>
</dbReference>
<dbReference type="PROSITE" id="PS00133">
    <property type="entry name" value="CARBOXYPEPT_ZN_2"/>
    <property type="match status" value="1"/>
</dbReference>
<evidence type="ECO:0000256" key="3">
    <source>
        <dbReference type="ARBA" id="ARBA00022645"/>
    </source>
</evidence>
<dbReference type="eggNOG" id="KOG2649">
    <property type="taxonomic scope" value="Eukaryota"/>
</dbReference>
<reference evidence="9" key="2">
    <citation type="submission" date="2025-08" db="UniProtKB">
        <authorList>
            <consortium name="Ensembl"/>
        </authorList>
    </citation>
    <scope>IDENTIFICATION</scope>
</reference>
<dbReference type="Ensembl" id="ENSCSAVT00000010205.1">
    <property type="protein sequence ID" value="ENSCSAVP00000010083.1"/>
    <property type="gene ID" value="ENSCSAVG00000005948.1"/>
</dbReference>
<dbReference type="MEROPS" id="M14.005"/>
<reference evidence="9" key="3">
    <citation type="submission" date="2025-09" db="UniProtKB">
        <authorList>
            <consortium name="Ensembl"/>
        </authorList>
    </citation>
    <scope>IDENTIFICATION</scope>
</reference>
<dbReference type="STRING" id="51511.ENSCSAVP00000010083"/>
<dbReference type="GO" id="GO:0005615">
    <property type="term" value="C:extracellular space"/>
    <property type="evidence" value="ECO:0007669"/>
    <property type="project" value="TreeGrafter"/>
</dbReference>
<dbReference type="PROSITE" id="PS52035">
    <property type="entry name" value="PEPTIDASE_M14"/>
    <property type="match status" value="1"/>
</dbReference>
<comment type="cofactor">
    <cofactor evidence="1">
        <name>Zn(2+)</name>
        <dbReference type="ChEBI" id="CHEBI:29105"/>
    </cofactor>
</comment>
<dbReference type="GO" id="GO:0006518">
    <property type="term" value="P:peptide metabolic process"/>
    <property type="evidence" value="ECO:0007669"/>
    <property type="project" value="TreeGrafter"/>
</dbReference>
<dbReference type="PANTHER" id="PTHR11532">
    <property type="entry name" value="PROTEASE M14 CARBOXYPEPTIDASE"/>
    <property type="match status" value="1"/>
</dbReference>
<dbReference type="GO" id="GO:0004181">
    <property type="term" value="F:metallocarboxypeptidase activity"/>
    <property type="evidence" value="ECO:0007669"/>
    <property type="project" value="InterPro"/>
</dbReference>
<dbReference type="GO" id="GO:0008270">
    <property type="term" value="F:zinc ion binding"/>
    <property type="evidence" value="ECO:0007669"/>
    <property type="project" value="InterPro"/>
</dbReference>
<protein>
    <recommendedName>
        <fullName evidence="8">Peptidase M14 domain-containing protein</fullName>
    </recommendedName>
</protein>
<keyword evidence="6" id="KW-0378">Hydrolase</keyword>
<feature type="active site" description="Proton donor/acceptor" evidence="7">
    <location>
        <position position="101"/>
    </location>
</feature>
<dbReference type="AlphaFoldDB" id="H2YXM2"/>
<reference evidence="10" key="1">
    <citation type="submission" date="2003-08" db="EMBL/GenBank/DDBJ databases">
        <authorList>
            <person name="Birren B."/>
            <person name="Nusbaum C."/>
            <person name="Abebe A."/>
            <person name="Abouelleil A."/>
            <person name="Adekoya E."/>
            <person name="Ait-zahra M."/>
            <person name="Allen N."/>
            <person name="Allen T."/>
            <person name="An P."/>
            <person name="Anderson M."/>
            <person name="Anderson S."/>
            <person name="Arachchi H."/>
            <person name="Armbruster J."/>
            <person name="Bachantsang P."/>
            <person name="Baldwin J."/>
            <person name="Barry A."/>
            <person name="Bayul T."/>
            <person name="Blitshsteyn B."/>
            <person name="Bloom T."/>
            <person name="Blye J."/>
            <person name="Boguslavskiy L."/>
            <person name="Borowsky M."/>
            <person name="Boukhgalter B."/>
            <person name="Brunache A."/>
            <person name="Butler J."/>
            <person name="Calixte N."/>
            <person name="Calvo S."/>
            <person name="Camarata J."/>
            <person name="Campo K."/>
            <person name="Chang J."/>
            <person name="Cheshatsang Y."/>
            <person name="Citroen M."/>
            <person name="Collymore A."/>
            <person name="Considine T."/>
            <person name="Cook A."/>
            <person name="Cooke P."/>
            <person name="Corum B."/>
            <person name="Cuomo C."/>
            <person name="David R."/>
            <person name="Dawoe T."/>
            <person name="Degray S."/>
            <person name="Dodge S."/>
            <person name="Dooley K."/>
            <person name="Dorje P."/>
            <person name="Dorjee K."/>
            <person name="Dorris L."/>
            <person name="Duffey N."/>
            <person name="Dupes A."/>
            <person name="Elkins T."/>
            <person name="Engels R."/>
            <person name="Erickson J."/>
            <person name="Farina A."/>
            <person name="Faro S."/>
            <person name="Ferreira P."/>
            <person name="Fischer H."/>
            <person name="Fitzgerald M."/>
            <person name="Foley K."/>
            <person name="Gage D."/>
            <person name="Galagan J."/>
            <person name="Gearin G."/>
            <person name="Gnerre S."/>
            <person name="Gnirke A."/>
            <person name="Goyette A."/>
            <person name="Graham J."/>
            <person name="Grandbois E."/>
            <person name="Gyaltsen K."/>
            <person name="Hafez N."/>
            <person name="Hagopian D."/>
            <person name="Hagos B."/>
            <person name="Hall J."/>
            <person name="Hatcher B."/>
            <person name="Heller A."/>
            <person name="Higgins H."/>
            <person name="Honan T."/>
            <person name="Horn A."/>
            <person name="Houde N."/>
            <person name="Hughes L."/>
            <person name="Hulme W."/>
            <person name="Husby E."/>
            <person name="Iliev I."/>
            <person name="Jaffe D."/>
            <person name="Jones C."/>
            <person name="Kamal M."/>
            <person name="Kamat A."/>
            <person name="Kamvysselis M."/>
            <person name="Karlsson E."/>
            <person name="Kells C."/>
            <person name="Kieu A."/>
            <person name="Kisner P."/>
            <person name="Kodira C."/>
            <person name="Kulbokas E."/>
            <person name="Labutti K."/>
            <person name="Lama D."/>
            <person name="Landers T."/>
            <person name="Leger J."/>
            <person name="Levine S."/>
            <person name="Lewis D."/>
            <person name="Lewis T."/>
            <person name="Lindblad-toh K."/>
            <person name="Liu X."/>
            <person name="Lokyitsang T."/>
            <person name="Lokyitsang Y."/>
            <person name="Lucien O."/>
            <person name="Lui A."/>
            <person name="Ma L.J."/>
            <person name="Mabbitt R."/>
            <person name="Macdonald J."/>
            <person name="Maclean C."/>
            <person name="Major J."/>
            <person name="Manning J."/>
            <person name="Marabella R."/>
            <person name="Maru K."/>
            <person name="Matthews C."/>
            <person name="Mauceli E."/>
            <person name="Mccarthy M."/>
            <person name="Mcdonough S."/>
            <person name="Mcghee T."/>
            <person name="Meldrim J."/>
            <person name="Meneus L."/>
            <person name="Mesirov J."/>
            <person name="Mihalev A."/>
            <person name="Mihova T."/>
            <person name="Mikkelsen T."/>
            <person name="Mlenga V."/>
            <person name="Moru K."/>
            <person name="Mozes J."/>
            <person name="Mulrain L."/>
            <person name="Munson G."/>
            <person name="Naylor J."/>
            <person name="Newes C."/>
            <person name="Nguyen C."/>
            <person name="Nguyen N."/>
            <person name="Nguyen T."/>
            <person name="Nicol R."/>
            <person name="Nielsen C."/>
            <person name="Nizzari M."/>
            <person name="Norbu C."/>
            <person name="Norbu N."/>
            <person name="O'donnell P."/>
            <person name="Okoawo O."/>
            <person name="O'leary S."/>
            <person name="Omotosho B."/>
            <person name="O'neill K."/>
            <person name="Osman S."/>
            <person name="Parker S."/>
            <person name="Perrin D."/>
            <person name="Phunkhang P."/>
            <person name="Piqani B."/>
            <person name="Purcell S."/>
            <person name="Rachupka T."/>
            <person name="Ramasamy U."/>
            <person name="Rameau R."/>
            <person name="Ray V."/>
            <person name="Raymond C."/>
            <person name="Retta R."/>
            <person name="Richardson S."/>
            <person name="Rise C."/>
            <person name="Rodriguez J."/>
            <person name="Rogers J."/>
            <person name="Rogov P."/>
            <person name="Rutman M."/>
            <person name="Schupbach R."/>
            <person name="Seaman C."/>
            <person name="Settipalli S."/>
            <person name="Sharpe T."/>
            <person name="Sheridan J."/>
            <person name="Sherpa N."/>
            <person name="Shi J."/>
            <person name="Smirnov S."/>
            <person name="Smith C."/>
            <person name="Sougnez C."/>
            <person name="Spencer B."/>
            <person name="Stalker J."/>
            <person name="Stange-thomann N."/>
            <person name="Stavropoulos S."/>
            <person name="Stetson K."/>
            <person name="Stone C."/>
            <person name="Stone S."/>
            <person name="Stubbs M."/>
            <person name="Talamas J."/>
            <person name="Tchuinga P."/>
            <person name="Tenzing P."/>
            <person name="Tesfaye S."/>
            <person name="Theodore J."/>
            <person name="Thoulutsang Y."/>
            <person name="Topham K."/>
            <person name="Towey S."/>
            <person name="Tsamla T."/>
            <person name="Tsomo N."/>
            <person name="Vallee D."/>
            <person name="Vassiliev H."/>
            <person name="Venkataraman V."/>
            <person name="Vinson J."/>
            <person name="Vo A."/>
            <person name="Wade C."/>
            <person name="Wang S."/>
            <person name="Wangchuk T."/>
            <person name="Wangdi T."/>
            <person name="Whittaker C."/>
            <person name="Wilkinson J."/>
            <person name="Wu Y."/>
            <person name="Wyman D."/>
            <person name="Yadav S."/>
            <person name="Yang S."/>
            <person name="Yang X."/>
            <person name="Yeager S."/>
            <person name="Yee E."/>
            <person name="Young G."/>
            <person name="Zainoun J."/>
            <person name="Zembeck L."/>
            <person name="Zimmer A."/>
            <person name="Zody M."/>
            <person name="Lander E."/>
        </authorList>
    </citation>
    <scope>NUCLEOTIDE SEQUENCE [LARGE SCALE GENOMIC DNA]</scope>
</reference>
<evidence type="ECO:0000313" key="9">
    <source>
        <dbReference type="Ensembl" id="ENSCSAVP00000010083.1"/>
    </source>
</evidence>